<dbReference type="Gene3D" id="1.10.1670.40">
    <property type="match status" value="1"/>
</dbReference>
<dbReference type="GO" id="GO:0016798">
    <property type="term" value="F:hydrolase activity, acting on glycosyl bonds"/>
    <property type="evidence" value="ECO:0007669"/>
    <property type="project" value="UniProtKB-KW"/>
</dbReference>
<proteinExistence type="predicted"/>
<organism evidence="6 7">
    <name type="scientific">Persicobacter psychrovividus</name>
    <dbReference type="NCBI Taxonomy" id="387638"/>
    <lineage>
        <taxon>Bacteria</taxon>
        <taxon>Pseudomonadati</taxon>
        <taxon>Bacteroidota</taxon>
        <taxon>Cytophagia</taxon>
        <taxon>Cytophagales</taxon>
        <taxon>Persicobacteraceae</taxon>
        <taxon>Persicobacter</taxon>
    </lineage>
</organism>
<dbReference type="InterPro" id="IPR003265">
    <property type="entry name" value="HhH-GPD_domain"/>
</dbReference>
<protein>
    <recommendedName>
        <fullName evidence="2">DNA-3-methyladenine glycosylase II</fullName>
        <ecNumber evidence="2">3.2.2.21</ecNumber>
    </recommendedName>
</protein>
<accession>A0ABM7VGP2</accession>
<dbReference type="EC" id="3.2.2.21" evidence="2"/>
<dbReference type="EMBL" id="AP025292">
    <property type="protein sequence ID" value="BDD00132.1"/>
    <property type="molecule type" value="Genomic_DNA"/>
</dbReference>
<dbReference type="Proteomes" id="UP001354989">
    <property type="component" value="Chromosome"/>
</dbReference>
<dbReference type="InterPro" id="IPR011257">
    <property type="entry name" value="DNA_glycosylase"/>
</dbReference>
<keyword evidence="3" id="KW-0227">DNA damage</keyword>
<dbReference type="Pfam" id="PF00730">
    <property type="entry name" value="HhH-GPD"/>
    <property type="match status" value="1"/>
</dbReference>
<sequence length="218" mass="25455">MRFKIPNRAVDHLKQIPEMALLIQHCPNYAPREIIKDPFEGMVYNIIFQQISFEAGLTVFKRFSRLFPQGITPTHLLAIPTDQLQACGLSFRKVAYCQNIAQAFLKKPLFFSRQNLLTEDTETISTKLQSIKGVGQWTVQMFLMFTLQKEDVRAFGDLAIRKGIAWLMQSDGELSRTDFKKFTDRCAPYNTYAHFFLWEITLQQFFKYPSIFHLPIQQ</sequence>
<dbReference type="SUPFAM" id="SSF48150">
    <property type="entry name" value="DNA-glycosylase"/>
    <property type="match status" value="1"/>
</dbReference>
<evidence type="ECO:0000256" key="2">
    <source>
        <dbReference type="ARBA" id="ARBA00012000"/>
    </source>
</evidence>
<name>A0ABM7VGP2_9BACT</name>
<dbReference type="PANTHER" id="PTHR43003">
    <property type="entry name" value="DNA-3-METHYLADENINE GLYCOSYLASE"/>
    <property type="match status" value="1"/>
</dbReference>
<evidence type="ECO:0000313" key="6">
    <source>
        <dbReference type="EMBL" id="BDD00132.1"/>
    </source>
</evidence>
<reference evidence="6 7" key="1">
    <citation type="submission" date="2021-12" db="EMBL/GenBank/DDBJ databases">
        <title>Genome sequencing of bacteria with rrn-lacking chromosome and rrn-plasmid.</title>
        <authorList>
            <person name="Anda M."/>
            <person name="Iwasaki W."/>
        </authorList>
    </citation>
    <scope>NUCLEOTIDE SEQUENCE [LARGE SCALE GENOMIC DNA]</scope>
    <source>
        <strain evidence="6 7">NBRC 101262</strain>
    </source>
</reference>
<evidence type="ECO:0000313" key="7">
    <source>
        <dbReference type="Proteomes" id="UP001354989"/>
    </source>
</evidence>
<keyword evidence="7" id="KW-1185">Reference proteome</keyword>
<evidence type="ECO:0000256" key="3">
    <source>
        <dbReference type="ARBA" id="ARBA00022763"/>
    </source>
</evidence>
<gene>
    <name evidence="6" type="ORF">PEPS_24120</name>
</gene>
<evidence type="ECO:0000256" key="4">
    <source>
        <dbReference type="ARBA" id="ARBA00023204"/>
    </source>
</evidence>
<dbReference type="Gene3D" id="1.10.340.30">
    <property type="entry name" value="Hypothetical protein, domain 2"/>
    <property type="match status" value="1"/>
</dbReference>
<dbReference type="SMART" id="SM00478">
    <property type="entry name" value="ENDO3c"/>
    <property type="match status" value="1"/>
</dbReference>
<keyword evidence="6" id="KW-0378">Hydrolase</keyword>
<evidence type="ECO:0000256" key="1">
    <source>
        <dbReference type="ARBA" id="ARBA00000086"/>
    </source>
</evidence>
<keyword evidence="4" id="KW-0234">DNA repair</keyword>
<dbReference type="CDD" id="cd00056">
    <property type="entry name" value="ENDO3c"/>
    <property type="match status" value="1"/>
</dbReference>
<evidence type="ECO:0000259" key="5">
    <source>
        <dbReference type="SMART" id="SM00478"/>
    </source>
</evidence>
<dbReference type="InterPro" id="IPR051912">
    <property type="entry name" value="Alkylbase_DNA_Glycosylase/TA"/>
</dbReference>
<keyword evidence="6" id="KW-0326">Glycosidase</keyword>
<dbReference type="PANTHER" id="PTHR43003:SF5">
    <property type="entry name" value="DNA-3-METHYLADENINE GLYCOSYLASE"/>
    <property type="match status" value="1"/>
</dbReference>
<dbReference type="RefSeq" id="WP_338397174.1">
    <property type="nucleotide sequence ID" value="NZ_AP025292.1"/>
</dbReference>
<feature type="domain" description="HhH-GPD" evidence="5">
    <location>
        <begin position="47"/>
        <end position="202"/>
    </location>
</feature>
<comment type="catalytic activity">
    <reaction evidence="1">
        <text>Hydrolysis of alkylated DNA, releasing 3-methyladenine, 3-methylguanine, 7-methylguanine and 7-methyladenine.</text>
        <dbReference type="EC" id="3.2.2.21"/>
    </reaction>
</comment>